<dbReference type="InterPro" id="IPR036787">
    <property type="entry name" value="T_IF-3_N_sf"/>
</dbReference>
<dbReference type="Gene3D" id="3.10.20.80">
    <property type="entry name" value="Translation initiation factor 3 (IF-3), N-terminal domain"/>
    <property type="match status" value="1"/>
</dbReference>
<dbReference type="Gene3D" id="3.30.110.10">
    <property type="entry name" value="Translation initiation factor 3 (IF-3), C-terminal domain"/>
    <property type="match status" value="1"/>
</dbReference>
<dbReference type="PANTHER" id="PTHR10938">
    <property type="entry name" value="TRANSLATION INITIATION FACTOR IF-3"/>
    <property type="match status" value="1"/>
</dbReference>
<dbReference type="EMBL" id="JWZX01002248">
    <property type="protein sequence ID" value="KOO30315.1"/>
    <property type="molecule type" value="Genomic_DNA"/>
</dbReference>
<dbReference type="GO" id="GO:0043022">
    <property type="term" value="F:ribosome binding"/>
    <property type="evidence" value="ECO:0007669"/>
    <property type="project" value="TreeGrafter"/>
</dbReference>
<dbReference type="InterPro" id="IPR019814">
    <property type="entry name" value="Translation_initiation_fac_3_N"/>
</dbReference>
<feature type="region of interest" description="Disordered" evidence="4">
    <location>
        <begin position="146"/>
        <end position="186"/>
    </location>
</feature>
<keyword evidence="7" id="KW-1185">Reference proteome</keyword>
<dbReference type="GO" id="GO:0003743">
    <property type="term" value="F:translation initiation factor activity"/>
    <property type="evidence" value="ECO:0007669"/>
    <property type="project" value="UniProtKB-KW"/>
</dbReference>
<organism evidence="6 7">
    <name type="scientific">Chrysochromulina tobinii</name>
    <dbReference type="NCBI Taxonomy" id="1460289"/>
    <lineage>
        <taxon>Eukaryota</taxon>
        <taxon>Haptista</taxon>
        <taxon>Haptophyta</taxon>
        <taxon>Prymnesiophyceae</taxon>
        <taxon>Prymnesiales</taxon>
        <taxon>Chrysochromulinaceae</taxon>
        <taxon>Chrysochromulina</taxon>
    </lineage>
</organism>
<feature type="compositionally biased region" description="Low complexity" evidence="4">
    <location>
        <begin position="50"/>
        <end position="64"/>
    </location>
</feature>
<evidence type="ECO:0000256" key="1">
    <source>
        <dbReference type="ARBA" id="ARBA00005439"/>
    </source>
</evidence>
<dbReference type="AlphaFoldDB" id="A0A0M0JUU7"/>
<reference evidence="7" key="1">
    <citation type="journal article" date="2015" name="PLoS Genet.">
        <title>Genome Sequence and Transcriptome Analyses of Chrysochromulina tobin: Metabolic Tools for Enhanced Algal Fitness in the Prominent Order Prymnesiales (Haptophyceae).</title>
        <authorList>
            <person name="Hovde B.T."/>
            <person name="Deodato C.R."/>
            <person name="Hunsperger H.M."/>
            <person name="Ryken S.A."/>
            <person name="Yost W."/>
            <person name="Jha R.K."/>
            <person name="Patterson J."/>
            <person name="Monnat R.J. Jr."/>
            <person name="Barlow S.B."/>
            <person name="Starkenburg S.R."/>
            <person name="Cattolico R.A."/>
        </authorList>
    </citation>
    <scope>NUCLEOTIDE SEQUENCE</scope>
    <source>
        <strain evidence="7">CCMP291</strain>
    </source>
</reference>
<dbReference type="Proteomes" id="UP000037460">
    <property type="component" value="Unassembled WGS sequence"/>
</dbReference>
<proteinExistence type="inferred from homology"/>
<comment type="caution">
    <text evidence="6">The sequence shown here is derived from an EMBL/GenBank/DDBJ whole genome shotgun (WGS) entry which is preliminary data.</text>
</comment>
<gene>
    <name evidence="6" type="ORF">Ctob_005912</name>
</gene>
<feature type="compositionally biased region" description="Acidic residues" evidence="4">
    <location>
        <begin position="36"/>
        <end position="49"/>
    </location>
</feature>
<evidence type="ECO:0000313" key="7">
    <source>
        <dbReference type="Proteomes" id="UP000037460"/>
    </source>
</evidence>
<keyword evidence="2" id="KW-0396">Initiation factor</keyword>
<dbReference type="SUPFAM" id="SSF55200">
    <property type="entry name" value="Translation initiation factor IF3, C-terminal domain"/>
    <property type="match status" value="1"/>
</dbReference>
<accession>A0A0M0JUU7</accession>
<protein>
    <recommendedName>
        <fullName evidence="5">Translation initiation factor 3 N-terminal domain-containing protein</fullName>
    </recommendedName>
</protein>
<evidence type="ECO:0000256" key="2">
    <source>
        <dbReference type="ARBA" id="ARBA00022540"/>
    </source>
</evidence>
<feature type="region of interest" description="Disordered" evidence="4">
    <location>
        <begin position="22"/>
        <end position="77"/>
    </location>
</feature>
<dbReference type="InterPro" id="IPR036788">
    <property type="entry name" value="T_IF-3_C_sf"/>
</dbReference>
<comment type="similarity">
    <text evidence="1">Belongs to the IF-3 family.</text>
</comment>
<keyword evidence="3" id="KW-0648">Protein biosynthesis</keyword>
<dbReference type="SUPFAM" id="SSF54364">
    <property type="entry name" value="Translation initiation factor IF3, N-terminal domain"/>
    <property type="match status" value="1"/>
</dbReference>
<evidence type="ECO:0000259" key="5">
    <source>
        <dbReference type="Pfam" id="PF05198"/>
    </source>
</evidence>
<evidence type="ECO:0000256" key="4">
    <source>
        <dbReference type="SAM" id="MobiDB-lite"/>
    </source>
</evidence>
<dbReference type="PANTHER" id="PTHR10938:SF0">
    <property type="entry name" value="TRANSLATION INITIATION FACTOR IF-3, MITOCHONDRIAL"/>
    <property type="match status" value="1"/>
</dbReference>
<dbReference type="InterPro" id="IPR001288">
    <property type="entry name" value="Translation_initiation_fac_3"/>
</dbReference>
<feature type="domain" description="Translation initiation factor 3 N-terminal" evidence="5">
    <location>
        <begin position="1"/>
        <end position="32"/>
    </location>
</feature>
<dbReference type="Pfam" id="PF05198">
    <property type="entry name" value="IF3_N"/>
    <property type="match status" value="1"/>
</dbReference>
<dbReference type="GO" id="GO:0032790">
    <property type="term" value="P:ribosome disassembly"/>
    <property type="evidence" value="ECO:0007669"/>
    <property type="project" value="TreeGrafter"/>
</dbReference>
<name>A0A0M0JUU7_9EUKA</name>
<sequence>MKPEEALKIAKERQMELIEVSSKASPPVWRLMPPPEEIEDDVEAAEEPVEQPTPTAGEPPLLIRRPPRPGKPPKPLKVKEVRLTDKIEPRDVETKADYALRFLTKGHVVKVIALNTGLECQTTQRPKAQTLVELICLRCDEIATSSGATAGGGQGGRMQRDTIGVVSATLTPKSKLEGNKGSTRKG</sequence>
<evidence type="ECO:0000313" key="6">
    <source>
        <dbReference type="EMBL" id="KOO30315.1"/>
    </source>
</evidence>
<evidence type="ECO:0000256" key="3">
    <source>
        <dbReference type="ARBA" id="ARBA00022917"/>
    </source>
</evidence>